<keyword evidence="8" id="KW-1185">Reference proteome</keyword>
<evidence type="ECO:0000256" key="3">
    <source>
        <dbReference type="ARBA" id="ARBA00012242"/>
    </source>
</evidence>
<evidence type="ECO:0000313" key="7">
    <source>
        <dbReference type="EMBL" id="CAK0754028.1"/>
    </source>
</evidence>
<name>A0AAV1HVZ4_9CHLO</name>
<dbReference type="Pfam" id="PF05834">
    <property type="entry name" value="Lycopene_cycl"/>
    <property type="match status" value="1"/>
</dbReference>
<dbReference type="PANTHER" id="PTHR39757">
    <property type="match status" value="1"/>
</dbReference>
<dbReference type="GO" id="GO:0016117">
    <property type="term" value="P:carotenoid biosynthetic process"/>
    <property type="evidence" value="ECO:0007669"/>
    <property type="project" value="UniProtKB-KW"/>
</dbReference>
<sequence>MLWERLPSSNGCSLCNVRMQTLPCTRLLAPQSHIRCRVEAPLQSTHQLSGWRRSSRGRGGGVQVHCVQALERPSKESRAVSRDDIRPPHREIPDSSIRTEDLILPQFDRALGSVELIVAGAGPSGLAVAERVSQAGFRVCVIDPAPLAHWPNNYGVWVDEFAAMGLDDCLDHIWNRAEVFLDNKHDDKKQLSRPYGRVDRPRLKRKLLNKCIAQGVTFQVAKVEGVQHKDGGSHVVCSDGTRIRGCMVLDATGHARKLVEYDKPFDPGYQGAYGIMAEVESHPFATDAMLFMDWRDDHTTSDPEMQESNRKLPTFLYAMPFSDTRLFLEETSLVARPAVPFEELKQRLDARLAHYGIRIKKIEEDEYCLIPMGGVLPRVPQRVLGIGGTAGMVHPSTGYMVSRMLGAVPVLADSIVEQLCKASDRASDSHQQLGGQTEEETAALSAAVWHSIWPVERIRQRAFFSFGMDVLLKLDLSETRQFFAAFFALSDFHWQGFLSARLSFIELIGFGLSLFAKSSNEARLNLLVKGLPGLAGMLFGLLRTIGYEDRMLGKEERHE</sequence>
<dbReference type="PANTHER" id="PTHR39757:SF5">
    <property type="entry name" value="OS02G0190600 PROTEIN"/>
    <property type="match status" value="1"/>
</dbReference>
<evidence type="ECO:0000256" key="4">
    <source>
        <dbReference type="ARBA" id="ARBA00022746"/>
    </source>
</evidence>
<dbReference type="Proteomes" id="UP001314263">
    <property type="component" value="Unassembled WGS sequence"/>
</dbReference>
<evidence type="ECO:0000256" key="5">
    <source>
        <dbReference type="ARBA" id="ARBA00023027"/>
    </source>
</evidence>
<evidence type="ECO:0000313" key="8">
    <source>
        <dbReference type="Proteomes" id="UP001314263"/>
    </source>
</evidence>
<keyword evidence="5" id="KW-0520">NAD</keyword>
<dbReference type="NCBIfam" id="TIGR01790">
    <property type="entry name" value="carotene-cycl"/>
    <property type="match status" value="1"/>
</dbReference>
<protein>
    <recommendedName>
        <fullName evidence="3">lycopene beta-cyclase</fullName>
        <ecNumber evidence="3">5.5.1.19</ecNumber>
    </recommendedName>
</protein>
<dbReference type="GO" id="GO:0016860">
    <property type="term" value="F:intramolecular oxidoreductase activity"/>
    <property type="evidence" value="ECO:0007669"/>
    <property type="project" value="UniProtKB-ARBA"/>
</dbReference>
<evidence type="ECO:0000256" key="6">
    <source>
        <dbReference type="ARBA" id="ARBA00037906"/>
    </source>
</evidence>
<dbReference type="EC" id="5.5.1.19" evidence="3"/>
<keyword evidence="4" id="KW-0125">Carotenoid biosynthesis</keyword>
<reference evidence="7 8" key="1">
    <citation type="submission" date="2023-10" db="EMBL/GenBank/DDBJ databases">
        <authorList>
            <person name="Maclean D."/>
            <person name="Macfadyen A."/>
        </authorList>
    </citation>
    <scope>NUCLEOTIDE SEQUENCE [LARGE SCALE GENOMIC DNA]</scope>
</reference>
<accession>A0AAV1HVZ4</accession>
<gene>
    <name evidence="7" type="ORF">CVIRNUC_002265</name>
</gene>
<comment type="pathway">
    <text evidence="1">Carotenoid biosynthesis; beta-carotene biosynthesis.</text>
</comment>
<proteinExistence type="inferred from homology"/>
<dbReference type="AlphaFoldDB" id="A0AAV1HVZ4"/>
<organism evidence="7 8">
    <name type="scientific">Coccomyxa viridis</name>
    <dbReference type="NCBI Taxonomy" id="1274662"/>
    <lineage>
        <taxon>Eukaryota</taxon>
        <taxon>Viridiplantae</taxon>
        <taxon>Chlorophyta</taxon>
        <taxon>core chlorophytes</taxon>
        <taxon>Trebouxiophyceae</taxon>
        <taxon>Trebouxiophyceae incertae sedis</taxon>
        <taxon>Coccomyxaceae</taxon>
        <taxon>Coccomyxa</taxon>
    </lineage>
</organism>
<comment type="caution">
    <text evidence="7">The sequence shown here is derived from an EMBL/GenBank/DDBJ whole genome shotgun (WGS) entry which is preliminary data.</text>
</comment>
<dbReference type="EMBL" id="CAUYUE010000003">
    <property type="protein sequence ID" value="CAK0754028.1"/>
    <property type="molecule type" value="Genomic_DNA"/>
</dbReference>
<comment type="pathway">
    <text evidence="6">Carotenoid biosynthesis; beta-zeacarotene biosynthesis.</text>
</comment>
<dbReference type="InterPro" id="IPR010108">
    <property type="entry name" value="Lycopene_cyclase_b/e"/>
</dbReference>
<evidence type="ECO:0000256" key="2">
    <source>
        <dbReference type="ARBA" id="ARBA00006599"/>
    </source>
</evidence>
<dbReference type="SUPFAM" id="SSF51905">
    <property type="entry name" value="FAD/NAD(P)-binding domain"/>
    <property type="match status" value="1"/>
</dbReference>
<comment type="similarity">
    <text evidence="2">Belongs to the lycopene cyclase family.</text>
</comment>
<dbReference type="InterPro" id="IPR036188">
    <property type="entry name" value="FAD/NAD-bd_sf"/>
</dbReference>
<dbReference type="Gene3D" id="3.50.50.60">
    <property type="entry name" value="FAD/NAD(P)-binding domain"/>
    <property type="match status" value="1"/>
</dbReference>
<evidence type="ECO:0000256" key="1">
    <source>
        <dbReference type="ARBA" id="ARBA00005089"/>
    </source>
</evidence>
<dbReference type="GO" id="GO:0016705">
    <property type="term" value="F:oxidoreductase activity, acting on paired donors, with incorporation or reduction of molecular oxygen"/>
    <property type="evidence" value="ECO:0007669"/>
    <property type="project" value="InterPro"/>
</dbReference>